<dbReference type="PANTHER" id="PTHR34598:SF1">
    <property type="entry name" value="PUTATIVE (AFU_ORTHOLOGUE AFUA_3G13140)-RELATED"/>
    <property type="match status" value="1"/>
</dbReference>
<evidence type="ECO:0000313" key="3">
    <source>
        <dbReference type="Proteomes" id="UP000297777"/>
    </source>
</evidence>
<reference evidence="2 3" key="1">
    <citation type="submission" date="2017-12" db="EMBL/GenBank/DDBJ databases">
        <title>Comparative genomics of Botrytis spp.</title>
        <authorList>
            <person name="Valero-Jimenez C.A."/>
            <person name="Tapia P."/>
            <person name="Veloso J."/>
            <person name="Silva-Moreno E."/>
            <person name="Staats M."/>
            <person name="Valdes J.H."/>
            <person name="Van Kan J.A.L."/>
        </authorList>
    </citation>
    <scope>NUCLEOTIDE SEQUENCE [LARGE SCALE GENOMIC DNA]</scope>
    <source>
        <strain evidence="2 3">Bt9001</strain>
    </source>
</reference>
<protein>
    <recommendedName>
        <fullName evidence="4">Methyltransferase</fullName>
    </recommendedName>
</protein>
<dbReference type="InterPro" id="IPR044053">
    <property type="entry name" value="AsaB-like"/>
</dbReference>
<gene>
    <name evidence="2" type="ORF">BTUL_0208g00040</name>
</gene>
<dbReference type="AlphaFoldDB" id="A0A4Z1ECW8"/>
<evidence type="ECO:0000256" key="1">
    <source>
        <dbReference type="ARBA" id="ARBA00023604"/>
    </source>
</evidence>
<dbReference type="PANTHER" id="PTHR34598">
    <property type="entry name" value="BLL6449 PROTEIN"/>
    <property type="match status" value="1"/>
</dbReference>
<dbReference type="GO" id="GO:0016491">
    <property type="term" value="F:oxidoreductase activity"/>
    <property type="evidence" value="ECO:0007669"/>
    <property type="project" value="InterPro"/>
</dbReference>
<accession>A0A4Z1ECW8</accession>
<dbReference type="NCBIfam" id="NF041278">
    <property type="entry name" value="CmcJ_NvfI_EfuI"/>
    <property type="match status" value="1"/>
</dbReference>
<sequence length="291" mass="33462">MVRLAPHKMQRIVAAPCGNVTASLSFYEPPADNSEPYFIISRDIGKQATFNFSDSISDVAINDLRSYKNDFTLDHDAFRIITDAPQSKTIHFTDDEAIKKNYYPEVLQLLSECIPGNIRIFVYDHTVRREIKGAQHHPLIRVHVDHTVNNVIRRVRQYFPTEADRLLQGRYRIINVWRPLNKEPLESHPLAFASASTFDDHDVVPVEHRYEDGSLVREVGLIKYNPSQVWYYLSGMTDCERILLKCFDSESLTQDSGIECTTPHTAFKDPRTREDAEGRYSIEVRSIIFGG</sequence>
<dbReference type="Proteomes" id="UP000297777">
    <property type="component" value="Unassembled WGS sequence"/>
</dbReference>
<evidence type="ECO:0000313" key="2">
    <source>
        <dbReference type="EMBL" id="TGO08453.1"/>
    </source>
</evidence>
<keyword evidence="3" id="KW-1185">Reference proteome</keyword>
<organism evidence="2 3">
    <name type="scientific">Botrytis tulipae</name>
    <dbReference type="NCBI Taxonomy" id="87230"/>
    <lineage>
        <taxon>Eukaryota</taxon>
        <taxon>Fungi</taxon>
        <taxon>Dikarya</taxon>
        <taxon>Ascomycota</taxon>
        <taxon>Pezizomycotina</taxon>
        <taxon>Leotiomycetes</taxon>
        <taxon>Helotiales</taxon>
        <taxon>Sclerotiniaceae</taxon>
        <taxon>Botrytis</taxon>
    </lineage>
</organism>
<comment type="caution">
    <text evidence="2">The sequence shown here is derived from an EMBL/GenBank/DDBJ whole genome shotgun (WGS) entry which is preliminary data.</text>
</comment>
<comment type="similarity">
    <text evidence="1">Belongs to the asaB hydroxylase/desaturase family.</text>
</comment>
<dbReference type="OrthoDB" id="412788at2759"/>
<proteinExistence type="inferred from homology"/>
<dbReference type="EMBL" id="PQXH01000208">
    <property type="protein sequence ID" value="TGO08453.1"/>
    <property type="molecule type" value="Genomic_DNA"/>
</dbReference>
<evidence type="ECO:0008006" key="4">
    <source>
        <dbReference type="Google" id="ProtNLM"/>
    </source>
</evidence>
<name>A0A4Z1ECW8_9HELO</name>